<keyword evidence="5" id="KW-0175">Coiled coil</keyword>
<keyword evidence="8" id="KW-1185">Reference proteome</keyword>
<keyword evidence="1" id="KW-0678">Repressor</keyword>
<dbReference type="KEGG" id="prt:AUC31_15890"/>
<dbReference type="PRINTS" id="PR00040">
    <property type="entry name" value="HTHMERR"/>
</dbReference>
<dbReference type="InterPro" id="IPR009061">
    <property type="entry name" value="DNA-bd_dom_put_sf"/>
</dbReference>
<dbReference type="OrthoDB" id="9791488at2"/>
<dbReference type="Proteomes" id="UP000067683">
    <property type="component" value="Chromosome"/>
</dbReference>
<evidence type="ECO:0000313" key="7">
    <source>
        <dbReference type="EMBL" id="ALS76598.1"/>
    </source>
</evidence>
<dbReference type="Gene3D" id="1.10.1660.10">
    <property type="match status" value="1"/>
</dbReference>
<organism evidence="7 8">
    <name type="scientific">Planococcus rifietoensis</name>
    <dbReference type="NCBI Taxonomy" id="200991"/>
    <lineage>
        <taxon>Bacteria</taxon>
        <taxon>Bacillati</taxon>
        <taxon>Bacillota</taxon>
        <taxon>Bacilli</taxon>
        <taxon>Bacillales</taxon>
        <taxon>Caryophanaceae</taxon>
        <taxon>Planococcus</taxon>
    </lineage>
</organism>
<evidence type="ECO:0000256" key="3">
    <source>
        <dbReference type="ARBA" id="ARBA00023125"/>
    </source>
</evidence>
<dbReference type="InterPro" id="IPR047057">
    <property type="entry name" value="MerR_fam"/>
</dbReference>
<feature type="domain" description="HTH merR-type" evidence="6">
    <location>
        <begin position="1"/>
        <end position="69"/>
    </location>
</feature>
<protein>
    <submittedName>
        <fullName evidence="7">MerR family transcriptional regulator</fullName>
    </submittedName>
</protein>
<dbReference type="PROSITE" id="PS50937">
    <property type="entry name" value="HTH_MERR_2"/>
    <property type="match status" value="1"/>
</dbReference>
<reference evidence="7" key="1">
    <citation type="submission" date="2016-01" db="EMBL/GenBank/DDBJ databases">
        <title>Complete genome of Planococcus rifietoensis type strain M8.</title>
        <authorList>
            <person name="See-Too W.S."/>
        </authorList>
    </citation>
    <scope>NUCLEOTIDE SEQUENCE [LARGE SCALE GENOMIC DNA]</scope>
    <source>
        <strain evidence="7">M8</strain>
    </source>
</reference>
<dbReference type="GO" id="GO:0003677">
    <property type="term" value="F:DNA binding"/>
    <property type="evidence" value="ECO:0007669"/>
    <property type="project" value="UniProtKB-KW"/>
</dbReference>
<dbReference type="EMBL" id="CP013659">
    <property type="protein sequence ID" value="ALS76598.1"/>
    <property type="molecule type" value="Genomic_DNA"/>
</dbReference>
<evidence type="ECO:0000256" key="2">
    <source>
        <dbReference type="ARBA" id="ARBA00023015"/>
    </source>
</evidence>
<dbReference type="AlphaFoldDB" id="A0A0U2QBN8"/>
<dbReference type="RefSeq" id="WP_058383300.1">
    <property type="nucleotide sequence ID" value="NZ_CP013659.2"/>
</dbReference>
<dbReference type="SUPFAM" id="SSF46955">
    <property type="entry name" value="Putative DNA-binding domain"/>
    <property type="match status" value="1"/>
</dbReference>
<keyword evidence="4" id="KW-0804">Transcription</keyword>
<dbReference type="Pfam" id="PF13411">
    <property type="entry name" value="MerR_1"/>
    <property type="match status" value="1"/>
</dbReference>
<feature type="coiled-coil region" evidence="5">
    <location>
        <begin position="77"/>
        <end position="121"/>
    </location>
</feature>
<evidence type="ECO:0000256" key="4">
    <source>
        <dbReference type="ARBA" id="ARBA00023163"/>
    </source>
</evidence>
<evidence type="ECO:0000259" key="6">
    <source>
        <dbReference type="PROSITE" id="PS50937"/>
    </source>
</evidence>
<dbReference type="SMART" id="SM00422">
    <property type="entry name" value="HTH_MERR"/>
    <property type="match status" value="1"/>
</dbReference>
<keyword evidence="2" id="KW-0805">Transcription regulation</keyword>
<accession>A0A0U2QBN8</accession>
<name>A0A0U2QBN8_9BACL</name>
<keyword evidence="3" id="KW-0238">DNA-binding</keyword>
<gene>
    <name evidence="7" type="ORF">AUC31_15890</name>
</gene>
<proteinExistence type="predicted"/>
<dbReference type="InterPro" id="IPR000551">
    <property type="entry name" value="MerR-type_HTH_dom"/>
</dbReference>
<dbReference type="PANTHER" id="PTHR30204">
    <property type="entry name" value="REDOX-CYCLING DRUG-SENSING TRANSCRIPTIONAL ACTIVATOR SOXR"/>
    <property type="match status" value="1"/>
</dbReference>
<dbReference type="STRING" id="200991.AUC31_15890"/>
<dbReference type="PANTHER" id="PTHR30204:SF69">
    <property type="entry name" value="MERR-FAMILY TRANSCRIPTIONAL REGULATOR"/>
    <property type="match status" value="1"/>
</dbReference>
<evidence type="ECO:0000256" key="1">
    <source>
        <dbReference type="ARBA" id="ARBA00022491"/>
    </source>
</evidence>
<evidence type="ECO:0000313" key="8">
    <source>
        <dbReference type="Proteomes" id="UP000067683"/>
    </source>
</evidence>
<sequence>MKTIREAAEEFGVTTRTIRYYEELGMLKPERTDSNKRLFSNAEIAKLKLIDRGKKYGFTLEEIKEMVLLFNADRSGKKQLERTIEYGKKQIEEMERRIEELEKTKQEMESLLGEFNEKLSKLKGMAK</sequence>
<evidence type="ECO:0000256" key="5">
    <source>
        <dbReference type="SAM" id="Coils"/>
    </source>
</evidence>
<dbReference type="GO" id="GO:0003700">
    <property type="term" value="F:DNA-binding transcription factor activity"/>
    <property type="evidence" value="ECO:0007669"/>
    <property type="project" value="InterPro"/>
</dbReference>